<accession>W2JVW4</accession>
<keyword evidence="1" id="KW-1133">Transmembrane helix</keyword>
<reference evidence="2 3" key="1">
    <citation type="submission" date="2013-11" db="EMBL/GenBank/DDBJ databases">
        <title>The Genome Sequence of Phytophthora parasitica CJ05E6.</title>
        <authorList>
            <consortium name="The Broad Institute Genomics Platform"/>
            <person name="Russ C."/>
            <person name="Tyler B."/>
            <person name="Panabieres F."/>
            <person name="Shan W."/>
            <person name="Tripathy S."/>
            <person name="Grunwald N."/>
            <person name="Machado M."/>
            <person name="Johnson C.S."/>
            <person name="Arredondo F."/>
            <person name="Hong C."/>
            <person name="Coffey M."/>
            <person name="Young S.K."/>
            <person name="Zeng Q."/>
            <person name="Gargeya S."/>
            <person name="Fitzgerald M."/>
            <person name="Abouelleil A."/>
            <person name="Alvarado L."/>
            <person name="Chapman S.B."/>
            <person name="Gainer-Dewar J."/>
            <person name="Goldberg J."/>
            <person name="Griggs A."/>
            <person name="Gujja S."/>
            <person name="Hansen M."/>
            <person name="Howarth C."/>
            <person name="Imamovic A."/>
            <person name="Ireland A."/>
            <person name="Larimer J."/>
            <person name="McCowan C."/>
            <person name="Murphy C."/>
            <person name="Pearson M."/>
            <person name="Poon T.W."/>
            <person name="Priest M."/>
            <person name="Roberts A."/>
            <person name="Saif S."/>
            <person name="Shea T."/>
            <person name="Sykes S."/>
            <person name="Wortman J."/>
            <person name="Nusbaum C."/>
            <person name="Birren B."/>
        </authorList>
    </citation>
    <scope>NUCLEOTIDE SEQUENCE [LARGE SCALE GENOMIC DNA]</scope>
    <source>
        <strain evidence="2 3">CJ05E6</strain>
    </source>
</reference>
<name>W2JVW4_PHYNI</name>
<sequence>MLNFVIGVVMMMVSFIMSVIGSTSDVGSDLVFVCWLVVTAIEYMALAVYLDCRNTFPKVTKEVEDVDDREFEIDEDVKKEVKSRQLFHCQNKRYV</sequence>
<dbReference type="AlphaFoldDB" id="W2JVW4"/>
<gene>
    <name evidence="2" type="ORF">L916_00246</name>
</gene>
<feature type="transmembrane region" description="Helical" evidence="1">
    <location>
        <begin position="5"/>
        <end position="24"/>
    </location>
</feature>
<evidence type="ECO:0000313" key="3">
    <source>
        <dbReference type="Proteomes" id="UP000053864"/>
    </source>
</evidence>
<protein>
    <submittedName>
        <fullName evidence="2">Uncharacterized protein</fullName>
    </submittedName>
</protein>
<organism evidence="2 3">
    <name type="scientific">Phytophthora nicotianae</name>
    <name type="common">Potato buckeye rot agent</name>
    <name type="synonym">Phytophthora parasitica</name>
    <dbReference type="NCBI Taxonomy" id="4792"/>
    <lineage>
        <taxon>Eukaryota</taxon>
        <taxon>Sar</taxon>
        <taxon>Stramenopiles</taxon>
        <taxon>Oomycota</taxon>
        <taxon>Peronosporomycetes</taxon>
        <taxon>Peronosporales</taxon>
        <taxon>Peronosporaceae</taxon>
        <taxon>Phytophthora</taxon>
    </lineage>
</organism>
<dbReference type="EMBL" id="KI670357">
    <property type="protein sequence ID" value="ETL50530.1"/>
    <property type="molecule type" value="Genomic_DNA"/>
</dbReference>
<dbReference type="Proteomes" id="UP000053864">
    <property type="component" value="Unassembled WGS sequence"/>
</dbReference>
<dbReference type="VEuPathDB" id="FungiDB:PPTG_20687"/>
<evidence type="ECO:0000313" key="2">
    <source>
        <dbReference type="EMBL" id="ETL50530.1"/>
    </source>
</evidence>
<proteinExistence type="predicted"/>
<keyword evidence="1" id="KW-0812">Transmembrane</keyword>
<feature type="transmembrane region" description="Helical" evidence="1">
    <location>
        <begin position="30"/>
        <end position="50"/>
    </location>
</feature>
<evidence type="ECO:0000256" key="1">
    <source>
        <dbReference type="SAM" id="Phobius"/>
    </source>
</evidence>
<keyword evidence="1" id="KW-0472">Membrane</keyword>